<name>R9P6I2_PSEHS</name>
<reference evidence="3" key="1">
    <citation type="journal article" date="2013" name="Genome Announc.">
        <title>Draft genome sequence of the basidiomycetous yeast-like fungus Pseudozyma hubeiensis SY62, which produces an abundant amount of the biosurfactant mannosylerythritol lipids.</title>
        <authorList>
            <person name="Konishi M."/>
            <person name="Hatada Y."/>
            <person name="Horiuchi J."/>
        </authorList>
    </citation>
    <scope>NUCLEOTIDE SEQUENCE [LARGE SCALE GENOMIC DNA]</scope>
    <source>
        <strain evidence="3">SY62</strain>
    </source>
</reference>
<dbReference type="HOGENOM" id="CLU_1807069_0_0_1"/>
<evidence type="ECO:0000313" key="2">
    <source>
        <dbReference type="EMBL" id="GAC96944.1"/>
    </source>
</evidence>
<dbReference type="Proteomes" id="UP000014071">
    <property type="component" value="Unassembled WGS sequence"/>
</dbReference>
<sequence length="143" mass="15993">MNRLTYLLLIVTAAAAVPRAYAGWNPQQPPYYTVDSICRPFGMNERRACFTTDVDVSQPKAGSHFNGFLSEDGKQFAIYADTQPDSLLILDDYTIKVTYPDDKDLEARYCAQAGVATNDGQLVDSTLFCIDSTYWLHIPKPVK</sequence>
<dbReference type="eggNOG" id="ENOG502RE5X">
    <property type="taxonomic scope" value="Eukaryota"/>
</dbReference>
<feature type="signal peptide" evidence="1">
    <location>
        <begin position="1"/>
        <end position="22"/>
    </location>
</feature>
<keyword evidence="3" id="KW-1185">Reference proteome</keyword>
<evidence type="ECO:0000313" key="3">
    <source>
        <dbReference type="Proteomes" id="UP000014071"/>
    </source>
</evidence>
<feature type="chain" id="PRO_5004487743" evidence="1">
    <location>
        <begin position="23"/>
        <end position="143"/>
    </location>
</feature>
<keyword evidence="1" id="KW-0732">Signal</keyword>
<dbReference type="RefSeq" id="XP_012190531.1">
    <property type="nucleotide sequence ID" value="XM_012335141.1"/>
</dbReference>
<dbReference type="OrthoDB" id="2542672at2759"/>
<accession>R9P6I2</accession>
<dbReference type="EMBL" id="DF238808">
    <property type="protein sequence ID" value="GAC96944.1"/>
    <property type="molecule type" value="Genomic_DNA"/>
</dbReference>
<organism evidence="2 3">
    <name type="scientific">Pseudozyma hubeiensis (strain SY62)</name>
    <name type="common">Yeast</name>
    <dbReference type="NCBI Taxonomy" id="1305764"/>
    <lineage>
        <taxon>Eukaryota</taxon>
        <taxon>Fungi</taxon>
        <taxon>Dikarya</taxon>
        <taxon>Basidiomycota</taxon>
        <taxon>Ustilaginomycotina</taxon>
        <taxon>Ustilaginomycetes</taxon>
        <taxon>Ustilaginales</taxon>
        <taxon>Ustilaginaceae</taxon>
        <taxon>Pseudozyma</taxon>
    </lineage>
</organism>
<evidence type="ECO:0000256" key="1">
    <source>
        <dbReference type="SAM" id="SignalP"/>
    </source>
</evidence>
<protein>
    <submittedName>
        <fullName evidence="2">Fe-containing alcohol dehydrogenase</fullName>
    </submittedName>
</protein>
<gene>
    <name evidence="2" type="ORF">PHSY_004528</name>
</gene>
<dbReference type="GeneID" id="24109810"/>
<dbReference type="AlphaFoldDB" id="R9P6I2"/>
<proteinExistence type="predicted"/>